<reference evidence="4" key="1">
    <citation type="submission" date="2015-09" db="EMBL/GenBank/DDBJ databases">
        <authorList>
            <consortium name="Pathogen Informatics"/>
        </authorList>
    </citation>
    <scope>NUCLEOTIDE SEQUENCE [LARGE SCALE GENOMIC DNA]</scope>
    <source>
        <strain evidence="4">Lake Konstanz</strain>
    </source>
</reference>
<name>A0A0S4JL97_BODSA</name>
<dbReference type="Proteomes" id="UP000051952">
    <property type="component" value="Unassembled WGS sequence"/>
</dbReference>
<feature type="region of interest" description="Disordered" evidence="2">
    <location>
        <begin position="828"/>
        <end position="872"/>
    </location>
</feature>
<feature type="compositionally biased region" description="Low complexity" evidence="2">
    <location>
        <begin position="946"/>
        <end position="955"/>
    </location>
</feature>
<feature type="compositionally biased region" description="Low complexity" evidence="2">
    <location>
        <begin position="642"/>
        <end position="651"/>
    </location>
</feature>
<organism evidence="3 4">
    <name type="scientific">Bodo saltans</name>
    <name type="common">Flagellated protozoan</name>
    <dbReference type="NCBI Taxonomy" id="75058"/>
    <lineage>
        <taxon>Eukaryota</taxon>
        <taxon>Discoba</taxon>
        <taxon>Euglenozoa</taxon>
        <taxon>Kinetoplastea</taxon>
        <taxon>Metakinetoplastina</taxon>
        <taxon>Eubodonida</taxon>
        <taxon>Bodonidae</taxon>
        <taxon>Bodo</taxon>
    </lineage>
</organism>
<proteinExistence type="predicted"/>
<keyword evidence="1" id="KW-0175">Coiled coil</keyword>
<accession>A0A0S4JL97</accession>
<gene>
    <name evidence="3" type="ORF">BSAL_25425</name>
</gene>
<feature type="compositionally biased region" description="Low complexity" evidence="2">
    <location>
        <begin position="582"/>
        <end position="611"/>
    </location>
</feature>
<feature type="compositionally biased region" description="Low complexity" evidence="2">
    <location>
        <begin position="395"/>
        <end position="410"/>
    </location>
</feature>
<evidence type="ECO:0000313" key="3">
    <source>
        <dbReference type="EMBL" id="CUG90186.1"/>
    </source>
</evidence>
<feature type="compositionally biased region" description="Polar residues" evidence="2">
    <location>
        <begin position="545"/>
        <end position="565"/>
    </location>
</feature>
<protein>
    <submittedName>
        <fullName evidence="3">Uncharacterized protein</fullName>
    </submittedName>
</protein>
<feature type="region of interest" description="Disordered" evidence="2">
    <location>
        <begin position="763"/>
        <end position="783"/>
    </location>
</feature>
<feature type="region of interest" description="Disordered" evidence="2">
    <location>
        <begin position="395"/>
        <end position="457"/>
    </location>
</feature>
<feature type="compositionally biased region" description="Basic and acidic residues" evidence="2">
    <location>
        <begin position="828"/>
        <end position="853"/>
    </location>
</feature>
<feature type="region of interest" description="Disordered" evidence="2">
    <location>
        <begin position="946"/>
        <end position="967"/>
    </location>
</feature>
<dbReference type="VEuPathDB" id="TriTrypDB:BSAL_25425"/>
<feature type="region of interest" description="Disordered" evidence="2">
    <location>
        <begin position="1"/>
        <end position="20"/>
    </location>
</feature>
<feature type="region of interest" description="Disordered" evidence="2">
    <location>
        <begin position="1152"/>
        <end position="1182"/>
    </location>
</feature>
<feature type="coiled-coil region" evidence="1">
    <location>
        <begin position="122"/>
        <end position="149"/>
    </location>
</feature>
<evidence type="ECO:0000256" key="1">
    <source>
        <dbReference type="SAM" id="Coils"/>
    </source>
</evidence>
<sequence>MSSDQVDTNQHEEEPLNDDQEREYAVVALQRWWRMLHPRRLRRLQATTTGGVDTNNAEGEVSQSVEFGNQRSISGTFASYWFAYKGVNDPVEFSSMAQNSARWSRRFSAKHGLLEDVAASVIQGLIRRHNAQSRAVEAAEQQRADAEKDAAASALMVEQQARAFAAFVIQLQWRKQRAAGEDSQQQQKQPNSNYSTLWLVANGGLPDCLTVPPHENDGANDAAARVIQGCFHRRHQQVVAQAALDVLREKKRKETAFQNTQASQHVAAIDRSSSTSSSVAFTSRADMYYSSGLQSNIAASIIQTLWRRHTATAEARQELKATLGGRLAKKKDTTDASTNHEEDGLMIVKEERRLLDSLVRREFELSQSAALFRASQEQEAIADSSHGGIVEVVPSSAASSPVHQQQQASRRPPRPPSRDESGLGATAASSSRGGGSVIIPMQSPPASRLQTPPLLPGSRPSSVLFSFRPKLHRNNNSHMICLDGLRRVFVAAHDEEEGSFSRRQLNEKPWGFDENSSSLMASILGKGNAAAAPLPPQPAAKTAAHHSNQSPTRRTITTFTPNDSPTHADLPFPSHHHHPHHSSISSIPAGLGGSSPSQSPLGGSPRSSPAGWRGSPVHHDLDLQSTTRSVAHKPAPTTVTGSSKLSSKQPLLQPLDNLSPSIFRGLRVLHDVIWELVRDIDITAVQQQQPSHISGELLAEIPKNALAMSSVLAAANDDEDVEQTNETEELRRVHQLLVGLRKGFTVVRWRNLKDVRSAGGVTSPLSAAAATTSPLKHHGQPPSSGFDASVLLTTNATSGVANRISADVLAAIPGEANLEQHVERFHKRHAEDAQRVQQQRREFRQERREELARLHRGPPSRGGGESRRRDGNDVVWDAANTYDNAFDANEDSDALAFARKGGAEPSAVPQQQMLGATMADRVEAIYGEGWQYKTIIPRQDVQISTSSLSNHNNSNRRLREGDEEGSMMSRQQAVNVSVDEAVHESLKALNALNTRIAQRGEQLRLSIKARKLSVKQRLKLLESLQKPSDPINSDESILQPSAVSPASLPRKKLNAFLPPPLPTLAFLESNRRVLPLAPSPATLRSATGGSVSAPILGGADDDEPVPFRSASALGGGGANFNVVDPLLSLKQHYDGPTQVPIRGVKPKTLTPIAFSSPVPSMASPSQHPPHHPTSNKHHSNATRHADDAALLQQFLSEDDTRDSDRRAQLERKVMRETYFESIWKRHDRLQKIGGVSEDLIRRHPGWLVKGAKLMPLHLSTTGGKKKQAPAPQQE</sequence>
<feature type="compositionally biased region" description="Low complexity" evidence="2">
    <location>
        <begin position="763"/>
        <end position="774"/>
    </location>
</feature>
<feature type="region of interest" description="Disordered" evidence="2">
    <location>
        <begin position="528"/>
        <end position="651"/>
    </location>
</feature>
<dbReference type="AlphaFoldDB" id="A0A0S4JL97"/>
<evidence type="ECO:0000256" key="2">
    <source>
        <dbReference type="SAM" id="MobiDB-lite"/>
    </source>
</evidence>
<feature type="compositionally biased region" description="Basic residues" evidence="2">
    <location>
        <begin position="1168"/>
        <end position="1181"/>
    </location>
</feature>
<dbReference type="EMBL" id="CYKH01001801">
    <property type="protein sequence ID" value="CUG90186.1"/>
    <property type="molecule type" value="Genomic_DNA"/>
</dbReference>
<evidence type="ECO:0000313" key="4">
    <source>
        <dbReference type="Proteomes" id="UP000051952"/>
    </source>
</evidence>
<feature type="compositionally biased region" description="Low complexity" evidence="2">
    <location>
        <begin position="422"/>
        <end position="431"/>
    </location>
</feature>
<keyword evidence="4" id="KW-1185">Reference proteome</keyword>